<evidence type="ECO:0000256" key="5">
    <source>
        <dbReference type="ARBA" id="ARBA00023015"/>
    </source>
</evidence>
<organism evidence="10 11">
    <name type="scientific">Comamonas odontotermitis</name>
    <dbReference type="NCBI Taxonomy" id="379895"/>
    <lineage>
        <taxon>Bacteria</taxon>
        <taxon>Pseudomonadati</taxon>
        <taxon>Pseudomonadota</taxon>
        <taxon>Betaproteobacteria</taxon>
        <taxon>Burkholderiales</taxon>
        <taxon>Comamonadaceae</taxon>
        <taxon>Comamonas</taxon>
    </lineage>
</organism>
<dbReference type="InterPro" id="IPR009061">
    <property type="entry name" value="DNA-bd_dom_put_sf"/>
</dbReference>
<feature type="domain" description="HTH merR-type" evidence="9">
    <location>
        <begin position="8"/>
        <end position="76"/>
    </location>
</feature>
<dbReference type="RefSeq" id="WP_184711628.1">
    <property type="nucleotide sequence ID" value="NZ_JACHKZ010000046.1"/>
</dbReference>
<dbReference type="InterPro" id="IPR047057">
    <property type="entry name" value="MerR_fam"/>
</dbReference>
<evidence type="ECO:0000256" key="6">
    <source>
        <dbReference type="ARBA" id="ARBA00023125"/>
    </source>
</evidence>
<evidence type="ECO:0000259" key="9">
    <source>
        <dbReference type="PROSITE" id="PS50937"/>
    </source>
</evidence>
<keyword evidence="11" id="KW-1185">Reference proteome</keyword>
<keyword evidence="4" id="KW-0411">Iron-sulfur</keyword>
<gene>
    <name evidence="10" type="ORF">HNP33_004077</name>
</gene>
<evidence type="ECO:0000256" key="2">
    <source>
        <dbReference type="ARBA" id="ARBA00022723"/>
    </source>
</evidence>
<dbReference type="Gene3D" id="1.10.1660.10">
    <property type="match status" value="1"/>
</dbReference>
<name>A0ABR6RLC2_9BURK</name>
<dbReference type="SMART" id="SM00422">
    <property type="entry name" value="HTH_MERR"/>
    <property type="match status" value="1"/>
</dbReference>
<reference evidence="10 11" key="1">
    <citation type="submission" date="2020-08" db="EMBL/GenBank/DDBJ databases">
        <title>Functional genomics of gut bacteria from endangered species of beetles.</title>
        <authorList>
            <person name="Carlos-Shanley C."/>
        </authorList>
    </citation>
    <scope>NUCLEOTIDE SEQUENCE [LARGE SCALE GENOMIC DNA]</scope>
    <source>
        <strain evidence="10 11">S00124</strain>
    </source>
</reference>
<keyword evidence="6" id="KW-0238">DNA-binding</keyword>
<evidence type="ECO:0000256" key="8">
    <source>
        <dbReference type="SAM" id="MobiDB-lite"/>
    </source>
</evidence>
<evidence type="ECO:0000256" key="1">
    <source>
        <dbReference type="ARBA" id="ARBA00022714"/>
    </source>
</evidence>
<dbReference type="InterPro" id="IPR000551">
    <property type="entry name" value="MerR-type_HTH_dom"/>
</dbReference>
<dbReference type="EMBL" id="JACHKZ010000046">
    <property type="protein sequence ID" value="MBB6579952.1"/>
    <property type="molecule type" value="Genomic_DNA"/>
</dbReference>
<keyword evidence="2" id="KW-0479">Metal-binding</keyword>
<comment type="caution">
    <text evidence="10">The sequence shown here is derived from an EMBL/GenBank/DDBJ whole genome shotgun (WGS) entry which is preliminary data.</text>
</comment>
<dbReference type="PANTHER" id="PTHR30204">
    <property type="entry name" value="REDOX-CYCLING DRUG-SENSING TRANSCRIPTIONAL ACTIVATOR SOXR"/>
    <property type="match status" value="1"/>
</dbReference>
<dbReference type="PANTHER" id="PTHR30204:SF0">
    <property type="entry name" value="REDOX-SENSITIVE TRANSCRIPTIONAL ACTIVATOR SOXR"/>
    <property type="match status" value="1"/>
</dbReference>
<evidence type="ECO:0000313" key="10">
    <source>
        <dbReference type="EMBL" id="MBB6579952.1"/>
    </source>
</evidence>
<feature type="compositionally biased region" description="Polar residues" evidence="8">
    <location>
        <begin position="158"/>
        <end position="172"/>
    </location>
</feature>
<evidence type="ECO:0000256" key="4">
    <source>
        <dbReference type="ARBA" id="ARBA00023014"/>
    </source>
</evidence>
<keyword evidence="3" id="KW-0408">Iron</keyword>
<dbReference type="PROSITE" id="PS50937">
    <property type="entry name" value="HTH_MERR_2"/>
    <property type="match status" value="1"/>
</dbReference>
<dbReference type="NCBIfam" id="TIGR01950">
    <property type="entry name" value="SoxR"/>
    <property type="match status" value="1"/>
</dbReference>
<dbReference type="Pfam" id="PF09278">
    <property type="entry name" value="MerR-DNA-bind"/>
    <property type="match status" value="1"/>
</dbReference>
<accession>A0ABR6RLC2</accession>
<dbReference type="PROSITE" id="PS00552">
    <property type="entry name" value="HTH_MERR_1"/>
    <property type="match status" value="1"/>
</dbReference>
<keyword evidence="7" id="KW-0804">Transcription</keyword>
<feature type="region of interest" description="Disordered" evidence="8">
    <location>
        <begin position="158"/>
        <end position="182"/>
    </location>
</feature>
<evidence type="ECO:0000313" key="11">
    <source>
        <dbReference type="Proteomes" id="UP000562492"/>
    </source>
</evidence>
<sequence>MNPGDDELLPIGMIAQRSGVNASALRYYESLGLIESVRSGAGHRRYRRSSLRRVAYIVFAQRLGFQLEEIAAQLDGLPKHHAPTGDEWSSISQTWVNRVDERIQELMHLRRSLQDCIGCGCLSMKVCNVFNRADCIAEKGAGPRVWLGDRLVPAQDESCQGCTAEPSPQGTDANRDAPKGGC</sequence>
<keyword evidence="1" id="KW-0001">2Fe-2S</keyword>
<evidence type="ECO:0000256" key="7">
    <source>
        <dbReference type="ARBA" id="ARBA00023163"/>
    </source>
</evidence>
<proteinExistence type="predicted"/>
<dbReference type="InterPro" id="IPR010211">
    <property type="entry name" value="Redox-sen_tscrpt-act_SoxR"/>
</dbReference>
<keyword evidence="5" id="KW-0805">Transcription regulation</keyword>
<dbReference type="Pfam" id="PF00376">
    <property type="entry name" value="MerR"/>
    <property type="match status" value="1"/>
</dbReference>
<evidence type="ECO:0000256" key="3">
    <source>
        <dbReference type="ARBA" id="ARBA00023004"/>
    </source>
</evidence>
<dbReference type="SUPFAM" id="SSF46955">
    <property type="entry name" value="Putative DNA-binding domain"/>
    <property type="match status" value="1"/>
</dbReference>
<dbReference type="InterPro" id="IPR015358">
    <property type="entry name" value="Tscrpt_reg_MerR_DNA-bd"/>
</dbReference>
<dbReference type="PRINTS" id="PR00040">
    <property type="entry name" value="HTHMERR"/>
</dbReference>
<feature type="compositionally biased region" description="Basic and acidic residues" evidence="8">
    <location>
        <begin position="173"/>
        <end position="182"/>
    </location>
</feature>
<dbReference type="Proteomes" id="UP000562492">
    <property type="component" value="Unassembled WGS sequence"/>
</dbReference>
<protein>
    <submittedName>
        <fullName evidence="10">MerR family redox-sensitive transcriptional activator SoxR</fullName>
    </submittedName>
</protein>